<reference evidence="1 2" key="1">
    <citation type="submission" date="2019-08" db="EMBL/GenBank/DDBJ databases">
        <title>Whole genome of Aphis craccivora.</title>
        <authorList>
            <person name="Voronova N.V."/>
            <person name="Shulinski R.S."/>
            <person name="Bandarenka Y.V."/>
            <person name="Zhorov D.G."/>
            <person name="Warner D."/>
        </authorList>
    </citation>
    <scope>NUCLEOTIDE SEQUENCE [LARGE SCALE GENOMIC DNA]</scope>
    <source>
        <strain evidence="1">180601</strain>
        <tissue evidence="1">Whole Body</tissue>
    </source>
</reference>
<dbReference type="AlphaFoldDB" id="A0A6G0VXN3"/>
<accession>A0A6G0VXN3</accession>
<proteinExistence type="predicted"/>
<sequence length="118" mass="13793">MINWILRRRSLGASNCLLRELSTEDTKSYNNFLRMDEDMFVFLLNKVSCKIQKRNTVLREALPAKIKLEVALRYLATGDSLQSMEYLYRVSKSAISMFLPEVFDAIYEGLKEYIQVLL</sequence>
<organism evidence="1 2">
    <name type="scientific">Aphis craccivora</name>
    <name type="common">Cowpea aphid</name>
    <dbReference type="NCBI Taxonomy" id="307492"/>
    <lineage>
        <taxon>Eukaryota</taxon>
        <taxon>Metazoa</taxon>
        <taxon>Ecdysozoa</taxon>
        <taxon>Arthropoda</taxon>
        <taxon>Hexapoda</taxon>
        <taxon>Insecta</taxon>
        <taxon>Pterygota</taxon>
        <taxon>Neoptera</taxon>
        <taxon>Paraneoptera</taxon>
        <taxon>Hemiptera</taxon>
        <taxon>Sternorrhyncha</taxon>
        <taxon>Aphidomorpha</taxon>
        <taxon>Aphidoidea</taxon>
        <taxon>Aphididae</taxon>
        <taxon>Aphidini</taxon>
        <taxon>Aphis</taxon>
        <taxon>Aphis</taxon>
    </lineage>
</organism>
<dbReference type="OrthoDB" id="6622961at2759"/>
<gene>
    <name evidence="1" type="ORF">FWK35_00030410</name>
</gene>
<dbReference type="EMBL" id="VUJU01011530">
    <property type="protein sequence ID" value="KAF0710790.1"/>
    <property type="molecule type" value="Genomic_DNA"/>
</dbReference>
<feature type="non-terminal residue" evidence="1">
    <location>
        <position position="118"/>
    </location>
</feature>
<protein>
    <submittedName>
        <fullName evidence="1">Protein ALP1-like</fullName>
    </submittedName>
</protein>
<name>A0A6G0VXN3_APHCR</name>
<comment type="caution">
    <text evidence="1">The sequence shown here is derived from an EMBL/GenBank/DDBJ whole genome shotgun (WGS) entry which is preliminary data.</text>
</comment>
<dbReference type="Proteomes" id="UP000478052">
    <property type="component" value="Unassembled WGS sequence"/>
</dbReference>
<evidence type="ECO:0000313" key="1">
    <source>
        <dbReference type="EMBL" id="KAF0710790.1"/>
    </source>
</evidence>
<evidence type="ECO:0000313" key="2">
    <source>
        <dbReference type="Proteomes" id="UP000478052"/>
    </source>
</evidence>
<keyword evidence="2" id="KW-1185">Reference proteome</keyword>